<accession>A0A2T2XLM3</accession>
<dbReference type="Gene3D" id="1.10.4080.10">
    <property type="entry name" value="ADP-ribosylation/Crystallin J1"/>
    <property type="match status" value="1"/>
</dbReference>
<proteinExistence type="predicted"/>
<organism evidence="1 2">
    <name type="scientific">Sulfobacillus benefaciens</name>
    <dbReference type="NCBI Taxonomy" id="453960"/>
    <lineage>
        <taxon>Bacteria</taxon>
        <taxon>Bacillati</taxon>
        <taxon>Bacillota</taxon>
        <taxon>Clostridia</taxon>
        <taxon>Eubacteriales</taxon>
        <taxon>Clostridiales Family XVII. Incertae Sedis</taxon>
        <taxon>Sulfobacillus</taxon>
    </lineage>
</organism>
<evidence type="ECO:0000313" key="1">
    <source>
        <dbReference type="EMBL" id="PSR35371.1"/>
    </source>
</evidence>
<reference evidence="1 2" key="1">
    <citation type="journal article" date="2014" name="BMC Genomics">
        <title>Comparison of environmental and isolate Sulfobacillus genomes reveals diverse carbon, sulfur, nitrogen, and hydrogen metabolisms.</title>
        <authorList>
            <person name="Justice N.B."/>
            <person name="Norman A."/>
            <person name="Brown C.T."/>
            <person name="Singh A."/>
            <person name="Thomas B.C."/>
            <person name="Banfield J.F."/>
        </authorList>
    </citation>
    <scope>NUCLEOTIDE SEQUENCE [LARGE SCALE GENOMIC DNA]</scope>
    <source>
        <strain evidence="1">AMDSBA4</strain>
    </source>
</reference>
<comment type="caution">
    <text evidence="1">The sequence shown here is derived from an EMBL/GenBank/DDBJ whole genome shotgun (WGS) entry which is preliminary data.</text>
</comment>
<dbReference type="InterPro" id="IPR005502">
    <property type="entry name" value="Ribosyl_crysJ1"/>
</dbReference>
<dbReference type="SUPFAM" id="SSF101478">
    <property type="entry name" value="ADP-ribosylglycohydrolase"/>
    <property type="match status" value="1"/>
</dbReference>
<sequence length="350" mass="39369">MTRDRWADDALCQLWAEGIDWPALVPSVEAALPSQIEEWLQRRDTLPLREPFKYPSPEKVRIGAPLVAHFVDRDSFVPWVARLCGGALRGIGAAQAENGQRDRIAHWRLNLALGRRFPNPEDVVQHWDEHPNQVQDTPAEQRILRWYRNHEPWLGRWHPYREGSGAMRRAPIWGAIYRVPEQAAMAAAGDARTAYGGWGIWAAAVVAHAVSGLPRDWTPQDAIRGILHATTRIDPQWPGIADLHTLLQTTYPGSSWDAWRRVIDTEFAGYPSDHSLPNLLLMLGVLHWYPTSDPEDVGPILQAAGWDAWGNRFVAGALRGSFSDHPDINRVVLNRLVESVVSAHGHPPHV</sequence>
<evidence type="ECO:0000313" key="2">
    <source>
        <dbReference type="Proteomes" id="UP000242972"/>
    </source>
</evidence>
<dbReference type="EMBL" id="PXYW01000002">
    <property type="protein sequence ID" value="PSR35371.1"/>
    <property type="molecule type" value="Genomic_DNA"/>
</dbReference>
<protein>
    <recommendedName>
        <fullName evidence="3">ADP-ribosylglycohydrolase family protein</fullName>
    </recommendedName>
</protein>
<name>A0A2T2XLM3_9FIRM</name>
<dbReference type="AlphaFoldDB" id="A0A2T2XLM3"/>
<dbReference type="InterPro" id="IPR036705">
    <property type="entry name" value="Ribosyl_crysJ1_sf"/>
</dbReference>
<evidence type="ECO:0008006" key="3">
    <source>
        <dbReference type="Google" id="ProtNLM"/>
    </source>
</evidence>
<gene>
    <name evidence="1" type="ORF">C7B46_01525</name>
</gene>
<dbReference type="Pfam" id="PF03747">
    <property type="entry name" value="ADP_ribosyl_GH"/>
    <property type="match status" value="1"/>
</dbReference>
<dbReference type="Proteomes" id="UP000242972">
    <property type="component" value="Unassembled WGS sequence"/>
</dbReference>